<evidence type="ECO:0000256" key="4">
    <source>
        <dbReference type="ARBA" id="ARBA00022801"/>
    </source>
</evidence>
<dbReference type="InterPro" id="IPR018077">
    <property type="entry name" value="Glyco_hydro_fam25_subgr"/>
</dbReference>
<dbReference type="InterPro" id="IPR027417">
    <property type="entry name" value="P-loop_NTPase"/>
</dbReference>
<dbReference type="InterPro" id="IPR038765">
    <property type="entry name" value="Papain-like_cys_pep_sf"/>
</dbReference>
<feature type="compositionally biased region" description="Polar residues" evidence="8">
    <location>
        <begin position="2610"/>
        <end position="2630"/>
    </location>
</feature>
<dbReference type="GO" id="GO:0004843">
    <property type="term" value="F:cysteine-type deubiquitinase activity"/>
    <property type="evidence" value="ECO:0007669"/>
    <property type="project" value="UniProtKB-EC"/>
</dbReference>
<feature type="region of interest" description="Disordered" evidence="8">
    <location>
        <begin position="1583"/>
        <end position="1609"/>
    </location>
</feature>
<reference evidence="11 12" key="1">
    <citation type="submission" date="2024-10" db="EMBL/GenBank/DDBJ databases">
        <authorList>
            <person name="Kim D."/>
        </authorList>
    </citation>
    <scope>NUCLEOTIDE SEQUENCE [LARGE SCALE GENOMIC DNA]</scope>
    <source>
        <strain evidence="11">BH-2024</strain>
    </source>
</reference>
<comment type="similarity">
    <text evidence="2">Belongs to the glycosyl hydrolase 25 family.</text>
</comment>
<dbReference type="Pfam" id="PF01183">
    <property type="entry name" value="Glyco_hydro_25"/>
    <property type="match status" value="1"/>
</dbReference>
<dbReference type="PANTHER" id="PTHR21646:SF91">
    <property type="entry name" value="USP DOMAIN-CONTAINING PROTEIN"/>
    <property type="match status" value="1"/>
</dbReference>
<dbReference type="Gene3D" id="3.90.1440.10">
    <property type="entry name" value="SecA, preprotein cross-linking domain"/>
    <property type="match status" value="1"/>
</dbReference>
<feature type="region of interest" description="Disordered" evidence="8">
    <location>
        <begin position="492"/>
        <end position="524"/>
    </location>
</feature>
<feature type="compositionally biased region" description="Low complexity" evidence="8">
    <location>
        <begin position="507"/>
        <end position="522"/>
    </location>
</feature>
<dbReference type="SMART" id="SM00641">
    <property type="entry name" value="Glyco_25"/>
    <property type="match status" value="1"/>
</dbReference>
<feature type="compositionally biased region" description="Low complexity" evidence="8">
    <location>
        <begin position="2772"/>
        <end position="2782"/>
    </location>
</feature>
<feature type="compositionally biased region" description="Basic and acidic residues" evidence="8">
    <location>
        <begin position="2226"/>
        <end position="2240"/>
    </location>
</feature>
<comment type="catalytic activity">
    <reaction evidence="1">
        <text>Thiol-dependent hydrolysis of ester, thioester, amide, peptide and isopeptide bonds formed by the C-terminal Gly of ubiquitin (a 76-residue protein attached to proteins as an intracellular targeting signal).</text>
        <dbReference type="EC" id="3.4.19.12"/>
    </reaction>
</comment>
<feature type="region of interest" description="Disordered" evidence="8">
    <location>
        <begin position="550"/>
        <end position="625"/>
    </location>
</feature>
<organism evidence="11 12">
    <name type="scientific">Heterodera trifolii</name>
    <dbReference type="NCBI Taxonomy" id="157864"/>
    <lineage>
        <taxon>Eukaryota</taxon>
        <taxon>Metazoa</taxon>
        <taxon>Ecdysozoa</taxon>
        <taxon>Nematoda</taxon>
        <taxon>Chromadorea</taxon>
        <taxon>Rhabditida</taxon>
        <taxon>Tylenchina</taxon>
        <taxon>Tylenchomorpha</taxon>
        <taxon>Tylenchoidea</taxon>
        <taxon>Heteroderidae</taxon>
        <taxon>Heteroderinae</taxon>
        <taxon>Heterodera</taxon>
    </lineage>
</organism>
<sequence length="3096" mass="348918">MQETEQKADGPEQFPTTAPKPHGGVTTEKEAAEFDYTKNAGQISDRSHAKEEPTMPPPFVPCRQPPQLTNDGTGNYFLSAYAKTAQRIGNESKRKKTPLGRTGLSNMGNTCFMNAILQPLFHTPGFSQLFREKNAQQFVNGTKGTIAGAFSALIDQIWSSKFNAILPKVFMEFFDGHVNAELANGQQHDAHEFLIYLLAALHEDTNRVENRQSFDQNYDGTDLGANASDFFEKSKLFSSSPVNDLFNLTTISVIKCITCNASSVRFESVNQLSIELSTNFDCLKLKDCIEAHFSSTPATRSTKIWKIPEILIVHLKRFSQNDGNFVKNEVEVTFNVNELNLSPYIHEMSPLPNSAFTLYAMTNHSGSLNIGHYTSAVVNLTSTDQQWLSFNDDSCIPCAAPSPSSQSAFLLYYKLTNSTNSQANSKGEDNENDDDDDDQTEIEQFNRELTEICQMLREHYRNEVSKVGRICAQISEGIGQALAIQQRVPNPDEVQQHGENNARDNINKNSSNEGISSSKGSNCDNANVKCESNAWWQQQFHEIQQALDNDADDEGISSGESSDNGTNENDNKSDNDMESDGKSGDKTNESDDDPIESEGDSNESDGESDDDSNESDGENDDPTVEHPLLAARRALRRLKLLTILDICAATDTQVREYGTKLSAIVKQIAKLRVQNGGALTSELELRSRQKQAQELLQQIGNLMPQLVVEEEEVTAILKFVEQIAFRFSIGFRDREQQKQFIKTIRKAKKAFEVLLKHNLDSLVEQFYEDCYKKLLRVANEIREPAKLFERLMSNLALVRVIGQNIRLEMVESEYTRIECIRVVNVILHVRNIVDAVQYLVEEAQSKLKIPMKAGTNQKQASLLDKLKAEFFGQPFEIKRFVFVLPTNIFFDGFGKVHATVEQTLAEQSSKNAEVAEAFALIKKRRTQMGSSENVGTTDAEGVEQKQHLLQTLTSTRAARPLLVEAKAQLHDIATTTLLGNTLKNDTGYLETYLVQLLFELECVEKLMQSNESLSEVEKEEIDLCWSSFDAKMRFFDSSWVEMIWRFTKDIKDFAKIQPPYAQNEHLAAFFEMNAFANNDLMKYFEVCINIYKLLFLDAFDLLEEHATKIRSRQHIITLQKKFKAIVLKLRKYKSLWKMESFNFTEHDEDYISKLVAENLAKHAKHRIEEGEKKLKDAAELAKKAAISAQNLGLPIVEHINGYIDAINRAQKKLECLTKKEVYSDVDQHDQQLSFEQLVEKIMEDGGFYATTECMEREKLNKHNANLREWLMQSYNEFLKESAEFEQFDAEDISDWWKASANKSEEKAVNQNLALVAKSVEVIAGHKPRNTQLLAIFLRMFVKIFCPEMRGLMLQVSTGEGKSWIVAMLVVILHTFGKKEEPTDQKDDQEKEKHGHGESVTDHTEEEMPDQQGKLVAVITSNKHLAVKDAEHMVPFFTLFGLTVAHISHDDLNEQILKKAYESDVIYGTMQDFHLHESSDEIYGTKYQSGREIDDLINDEGDFSKNDDVTHERELRLAFNSPGMENLNDQFLLLTKVSLSLALKALKDAGQIIGKDGPTKEQETALKQYLASFLRWNVEQSSKARSNKRKQTVTNADEEEGEESSEMPMPQISKHLEEFTELELEGWVNSALQSLSLSEQVQYIKQVEELDNRMNASNGSGGIGKMLQMSAPMRIVPVDNMNSGIIEKNSQFSNGLHQCVQTLQDVELTPPSLQCSHKNNLGFFLSKKFDITSITGTSGNTDERAFTGNTFNLMNITLPRFKERKYTKDGDKLCKSREEWLESIREKAMEYSEKRAVLIITISIKDAKEIEAKIKADPKIAETRQIRMFTQGTEEECKMLREDMCIGHILIGTLQIARGVDENPSSDVLANGGLAHLTVFPECNQRVDEQAAGRVARKDQPGSGCSIIYESQVRTLLGVAGDEQWTDEEWSNWRIRRDEMVAAQLEFFRLNRIPPIMLNDALYQRMCRRIPEIRAMCDKAGNKCLYAFTQILEAWSFWNNKIEYEINKKIAEAQKEGKSVKWAVQEWEEHFFKLFDAFIAAEIDKLRKFIDKSENVELFRNPAYLINAGHHQLETKDFDIAEKMYSKADQLDPEFGGIALYYLAQTYIEQSFKLFKKENERTNKNDKLQEQAHKCLTKAAELAKERIAQINNILTMSGTSGMKADGRISRQYHRKTELINSFMHQCNTSIGTIDRSNDPKYKGSAVVKVTKRQAVDEGLRKYRKHVKEQQAEEKKQKEKKPAPNTTNDVAGGNSTGNNHNGSRPASAGGPDDPSPDEPVSNASAGAAPAGDDVSIPREEIKEMKNAGLGHFYELDIALPKPPWWTIGLLFIFGVAQTFFGACLFASGIGSAWGSSIMQGGWDDLKQSIIMAYEALTDKMSQAFSWGKWLGQKCVHYGKALLGYLFKQLLKICPKLDKFVKKINDFFNGKKPIDVKDGLSVGEAVPTPKMSLGEVVKQHVTMHVKKELTSVSNITRLHAATLPEGHSIRKFYEKNSTLIQHIDVFCSSVNSGKDLDLLAMAGTHTKLLVGSALRKSQKPPKDGSRPTFKHDFWSTVKTETWNSCVDFAVDKSINCTVVMIKRDIERRNERRMKKSPMPVPLFLPSSVYYNNSKRNNAEQQPSSAANGNTASAFSGPPPARETPAAGAADTQRVNGNGKNKLDKKRMNNRARAFINEPKSKNTKKRANERTAENANKSTVHQIKKKAEEPKMKKMAEEKTKIANAMLFTTEGARDAVYSSIGGLKAQLFNCINGNGDIPTAEADPHSSPVCADPNSASANGNNESAHSEPPAPAEERASGQTFPFAGSSYHGRFGQPTHGLFGQPTHGLFGQPTHGLFGQPTYPFLNPMMPLSPEVPLFLTPYVCNVEHQSSSADPGHKFQKYNKIFIDVSHHQGKINWTRVTKGNPHLWDKENEIIAISKATQGSRFVDHRFFTNFKEMKEAGISTRGAYHFFEGAPKSASAKAQAEHFFSTLKKAGFDKDKDFIVVDVEKDCNKGAVKSAFSEKLVELVKLMKEKMPTTTLYIYTNKDGWNNLVDTKHDDFFGQFPLWVAHYAPNWEHAEPKKPRPWANKKAEFRQYSEDGTVNGIAQKVDMNVIIR</sequence>
<dbReference type="EC" id="3.4.19.12" evidence="3"/>
<feature type="domain" description="USP" evidence="9">
    <location>
        <begin position="102"/>
        <end position="416"/>
    </location>
</feature>
<feature type="compositionally biased region" description="Pro residues" evidence="8">
    <location>
        <begin position="54"/>
        <end position="64"/>
    </location>
</feature>
<evidence type="ECO:0000256" key="8">
    <source>
        <dbReference type="SAM" id="MobiDB-lite"/>
    </source>
</evidence>
<comment type="caution">
    <text evidence="11">The sequence shown here is derived from an EMBL/GenBank/DDBJ whole genome shotgun (WGS) entry which is preliminary data.</text>
</comment>
<keyword evidence="5" id="KW-0326">Glycosidase</keyword>
<feature type="region of interest" description="Disordered" evidence="8">
    <location>
        <begin position="1379"/>
        <end position="1410"/>
    </location>
</feature>
<dbReference type="Pfam" id="PF00443">
    <property type="entry name" value="UCH"/>
    <property type="match status" value="1"/>
</dbReference>
<dbReference type="PROSITE" id="PS00972">
    <property type="entry name" value="USP_1"/>
    <property type="match status" value="1"/>
</dbReference>
<dbReference type="SUPFAM" id="SSF52540">
    <property type="entry name" value="P-loop containing nucleoside triphosphate hydrolases"/>
    <property type="match status" value="2"/>
</dbReference>
<feature type="compositionally biased region" description="Basic and acidic residues" evidence="8">
    <location>
        <begin position="1"/>
        <end position="10"/>
    </location>
</feature>
<dbReference type="PROSITE" id="PS50235">
    <property type="entry name" value="USP_3"/>
    <property type="match status" value="1"/>
</dbReference>
<evidence type="ECO:0000313" key="12">
    <source>
        <dbReference type="Proteomes" id="UP001620626"/>
    </source>
</evidence>
<dbReference type="InterPro" id="IPR011115">
    <property type="entry name" value="SecA_DEAD"/>
</dbReference>
<feature type="compositionally biased region" description="Basic and acidic residues" evidence="8">
    <location>
        <begin position="494"/>
        <end position="506"/>
    </location>
</feature>
<dbReference type="InterPro" id="IPR002053">
    <property type="entry name" value="Glyco_hydro_25"/>
</dbReference>
<dbReference type="InterPro" id="IPR001394">
    <property type="entry name" value="Peptidase_C19_UCH"/>
</dbReference>
<feature type="compositionally biased region" description="Acidic residues" evidence="8">
    <location>
        <begin position="590"/>
        <end position="622"/>
    </location>
</feature>
<evidence type="ECO:0000259" key="10">
    <source>
        <dbReference type="PROSITE" id="PS51196"/>
    </source>
</evidence>
<evidence type="ECO:0000256" key="7">
    <source>
        <dbReference type="SAM" id="Coils"/>
    </source>
</evidence>
<feature type="compositionally biased region" description="Acidic residues" evidence="8">
    <location>
        <begin position="1595"/>
        <end position="1604"/>
    </location>
</feature>
<dbReference type="InterPro" id="IPR018200">
    <property type="entry name" value="USP_CS"/>
</dbReference>
<gene>
    <name evidence="11" type="ORF">niasHT_002527</name>
</gene>
<keyword evidence="12" id="KW-1185">Reference proteome</keyword>
<evidence type="ECO:0000256" key="5">
    <source>
        <dbReference type="ARBA" id="ARBA00023295"/>
    </source>
</evidence>
<dbReference type="Gene3D" id="3.40.50.300">
    <property type="entry name" value="P-loop containing nucleotide triphosphate hydrolases"/>
    <property type="match status" value="2"/>
</dbReference>
<dbReference type="InterPro" id="IPR011990">
    <property type="entry name" value="TPR-like_helical_dom_sf"/>
</dbReference>
<protein>
    <recommendedName>
        <fullName evidence="3">ubiquitinyl hydrolase 1</fullName>
        <ecNumber evidence="3">3.4.19.12</ecNumber>
    </recommendedName>
</protein>
<dbReference type="PROSITE" id="PS50005">
    <property type="entry name" value="TPR"/>
    <property type="match status" value="1"/>
</dbReference>
<dbReference type="InterPro" id="IPR028889">
    <property type="entry name" value="USP"/>
</dbReference>
<dbReference type="PROSITE" id="PS51904">
    <property type="entry name" value="GLYCOSYL_HYDROL_F25_2"/>
    <property type="match status" value="1"/>
</dbReference>
<dbReference type="PANTHER" id="PTHR21646">
    <property type="entry name" value="UBIQUITIN CARBOXYL-TERMINAL HYDROLASE"/>
    <property type="match status" value="1"/>
</dbReference>
<dbReference type="InterPro" id="IPR017853">
    <property type="entry name" value="GH"/>
</dbReference>
<feature type="coiled-coil region" evidence="7">
    <location>
        <begin position="1160"/>
        <end position="1219"/>
    </location>
</feature>
<dbReference type="GO" id="GO:0016798">
    <property type="term" value="F:hydrolase activity, acting on glycosyl bonds"/>
    <property type="evidence" value="ECO:0007669"/>
    <property type="project" value="UniProtKB-KW"/>
</dbReference>
<feature type="compositionally biased region" description="Basic and acidic residues" evidence="8">
    <location>
        <begin position="569"/>
        <end position="589"/>
    </location>
</feature>
<feature type="region of interest" description="Disordered" evidence="8">
    <location>
        <begin position="1"/>
        <end position="68"/>
    </location>
</feature>
<feature type="region of interest" description="Disordered" evidence="8">
    <location>
        <begin position="2223"/>
        <end position="2293"/>
    </location>
</feature>
<dbReference type="InterPro" id="IPR050185">
    <property type="entry name" value="Ub_carboxyl-term_hydrolase"/>
</dbReference>
<dbReference type="Pfam" id="PF07517">
    <property type="entry name" value="SecA_DEAD"/>
    <property type="match status" value="1"/>
</dbReference>
<evidence type="ECO:0000256" key="3">
    <source>
        <dbReference type="ARBA" id="ARBA00012759"/>
    </source>
</evidence>
<feature type="compositionally biased region" description="Basic and acidic residues" evidence="8">
    <location>
        <begin position="2702"/>
        <end position="2712"/>
    </location>
</feature>
<dbReference type="Gene3D" id="1.25.40.10">
    <property type="entry name" value="Tetratricopeptide repeat domain"/>
    <property type="match status" value="1"/>
</dbReference>
<evidence type="ECO:0000256" key="1">
    <source>
        <dbReference type="ARBA" id="ARBA00000707"/>
    </source>
</evidence>
<feature type="region of interest" description="Disordered" evidence="8">
    <location>
        <begin position="2610"/>
        <end position="2712"/>
    </location>
</feature>
<dbReference type="Gene3D" id="3.20.20.80">
    <property type="entry name" value="Glycosidases"/>
    <property type="match status" value="1"/>
</dbReference>
<dbReference type="PROSITE" id="PS00973">
    <property type="entry name" value="USP_2"/>
    <property type="match status" value="1"/>
</dbReference>
<evidence type="ECO:0000256" key="6">
    <source>
        <dbReference type="PROSITE-ProRule" id="PRU00339"/>
    </source>
</evidence>
<keyword evidence="4" id="KW-0378">Hydrolase</keyword>
<proteinExistence type="inferred from homology"/>
<feature type="region of interest" description="Disordered" evidence="8">
    <location>
        <begin position="2757"/>
        <end position="2804"/>
    </location>
</feature>
<dbReference type="SUPFAM" id="SSF54001">
    <property type="entry name" value="Cysteine proteinases"/>
    <property type="match status" value="1"/>
</dbReference>
<dbReference type="Proteomes" id="UP001620626">
    <property type="component" value="Unassembled WGS sequence"/>
</dbReference>
<feature type="compositionally biased region" description="Basic and acidic residues" evidence="8">
    <location>
        <begin position="1379"/>
        <end position="1402"/>
    </location>
</feature>
<dbReference type="InterPro" id="IPR014018">
    <property type="entry name" value="SecA_motor_DEAD"/>
</dbReference>
<feature type="repeat" description="TPR" evidence="6">
    <location>
        <begin position="2061"/>
        <end position="2094"/>
    </location>
</feature>
<keyword evidence="6" id="KW-0802">TPR repeat</keyword>
<evidence type="ECO:0000256" key="2">
    <source>
        <dbReference type="ARBA" id="ARBA00010646"/>
    </source>
</evidence>
<evidence type="ECO:0000313" key="11">
    <source>
        <dbReference type="EMBL" id="KAL3119439.1"/>
    </source>
</evidence>
<dbReference type="Gene3D" id="3.90.70.10">
    <property type="entry name" value="Cysteine proteinases"/>
    <property type="match status" value="1"/>
</dbReference>
<evidence type="ECO:0000259" key="9">
    <source>
        <dbReference type="PROSITE" id="PS50235"/>
    </source>
</evidence>
<feature type="domain" description="SecA family profile" evidence="10">
    <location>
        <begin position="1219"/>
        <end position="1956"/>
    </location>
</feature>
<dbReference type="SUPFAM" id="SSF48452">
    <property type="entry name" value="TPR-like"/>
    <property type="match status" value="1"/>
</dbReference>
<keyword evidence="7" id="KW-0175">Coiled coil</keyword>
<feature type="compositionally biased region" description="Low complexity" evidence="8">
    <location>
        <begin position="2250"/>
        <end position="2261"/>
    </location>
</feature>
<dbReference type="EMBL" id="JBICBT010000246">
    <property type="protein sequence ID" value="KAL3119439.1"/>
    <property type="molecule type" value="Genomic_DNA"/>
</dbReference>
<dbReference type="InterPro" id="IPR019734">
    <property type="entry name" value="TPR_rpt"/>
</dbReference>
<dbReference type="GO" id="GO:0006950">
    <property type="term" value="P:response to stress"/>
    <property type="evidence" value="ECO:0007669"/>
    <property type="project" value="UniProtKB-ARBA"/>
</dbReference>
<dbReference type="SUPFAM" id="SSF51445">
    <property type="entry name" value="(Trans)glycosidases"/>
    <property type="match status" value="1"/>
</dbReference>
<feature type="compositionally biased region" description="Basic and acidic residues" evidence="8">
    <location>
        <begin position="27"/>
        <end position="36"/>
    </location>
</feature>
<accession>A0ABD2LYW9</accession>
<dbReference type="PROSITE" id="PS51196">
    <property type="entry name" value="SECA_MOTOR_DEAD"/>
    <property type="match status" value="1"/>
</dbReference>
<name>A0ABD2LYW9_9BILA</name>